<keyword evidence="8" id="KW-1185">Reference proteome</keyword>
<evidence type="ECO:0000259" key="6">
    <source>
        <dbReference type="Pfam" id="PF03717"/>
    </source>
</evidence>
<evidence type="ECO:0000256" key="2">
    <source>
        <dbReference type="ARBA" id="ARBA00022645"/>
    </source>
</evidence>
<dbReference type="InterPro" id="IPR050515">
    <property type="entry name" value="Beta-lactam/transpept"/>
</dbReference>
<name>A0ABZ3F6C5_9HELI</name>
<organism evidence="7 8">
    <name type="scientific">Helicobacter mastomyrinus</name>
    <dbReference type="NCBI Taxonomy" id="287948"/>
    <lineage>
        <taxon>Bacteria</taxon>
        <taxon>Pseudomonadati</taxon>
        <taxon>Campylobacterota</taxon>
        <taxon>Epsilonproteobacteria</taxon>
        <taxon>Campylobacterales</taxon>
        <taxon>Helicobacteraceae</taxon>
        <taxon>Helicobacter</taxon>
    </lineage>
</organism>
<dbReference type="Pfam" id="PF03717">
    <property type="entry name" value="PBP_dimer"/>
    <property type="match status" value="1"/>
</dbReference>
<keyword evidence="2" id="KW-0121">Carboxypeptidase</keyword>
<dbReference type="SUPFAM" id="SSF56601">
    <property type="entry name" value="beta-lactamase/transpeptidase-like"/>
    <property type="match status" value="1"/>
</dbReference>
<proteinExistence type="predicted"/>
<dbReference type="Gene3D" id="3.30.450.330">
    <property type="match status" value="1"/>
</dbReference>
<feature type="domain" description="Penicillin-binding protein dimerisation" evidence="6">
    <location>
        <begin position="50"/>
        <end position="213"/>
    </location>
</feature>
<feature type="domain" description="Penicillin-binding protein transpeptidase" evidence="5">
    <location>
        <begin position="269"/>
        <end position="573"/>
    </location>
</feature>
<keyword evidence="2" id="KW-0378">Hydrolase</keyword>
<keyword evidence="4" id="KW-0812">Transmembrane</keyword>
<dbReference type="InterPro" id="IPR005311">
    <property type="entry name" value="PBP_dimer"/>
</dbReference>
<sequence length="596" mass="67123">MAYYAKKTGVVISVFFLIVLCFIVFLSIVYVKMVTPRKLPTINATRSNTSIRGSLYTSDGFEVAYSNKLYKASVNTQSIDPDKKELFITLFSIYSGIPQNEIRKKLSQNGYVVLSYTLNSTVATNLKNLNLILIRYDVFREYEDKRGRIIQKMGLSIEVSGNNRIYAYQNILEPLIGYTRKTEHHNITRVDGVKGVEKYYNDILSAKQDGRITGKRDIGFNIIANKAAAIQTRQDGFDVTLSIPLSLQRKIELELDEAKKRYKVREIIAGIMDSKTGKFLALATSNRFDPKHIQQKDYPHLNLNAIEYSYEPGSTIKPIIYAILLQKGMVNPSDVIELDNGYYKLKSYTIRDTHPLKSGSVEDIIVRSSNIGMVKISKDLKPNEYHTALHAFGFGELSGIDLPYEKTGLVPSPKTFQNEVYRASVSYGYGMRATFMQLMRSYAIFSNGGYLITPRISEYVTAPSGEKYVPKRFEPIAILSPQTTAQVHHALIQVVKRVIKIAQVDGVITGGKTGTARIALNGRYDSKYNGSFFGFAQDDNNAYTIGVVAFESDIKDDYYGSRTAAPIFRRIVEILLDDGYLKPMQPQAEAQQAEQE</sequence>
<keyword evidence="2" id="KW-0645">Protease</keyword>
<accession>A0ABZ3F6C5</accession>
<gene>
    <name evidence="7" type="ORF">V3I05_09795</name>
</gene>
<dbReference type="Pfam" id="PF00905">
    <property type="entry name" value="Transpeptidase"/>
    <property type="match status" value="1"/>
</dbReference>
<dbReference type="Gene3D" id="3.90.1310.10">
    <property type="entry name" value="Penicillin-binding protein 2a (Domain 2)"/>
    <property type="match status" value="1"/>
</dbReference>
<dbReference type="PANTHER" id="PTHR30627">
    <property type="entry name" value="PEPTIDOGLYCAN D,D-TRANSPEPTIDASE"/>
    <property type="match status" value="1"/>
</dbReference>
<evidence type="ECO:0000259" key="5">
    <source>
        <dbReference type="Pfam" id="PF00905"/>
    </source>
</evidence>
<dbReference type="EMBL" id="CP145316">
    <property type="protein sequence ID" value="XAM17964.1"/>
    <property type="molecule type" value="Genomic_DNA"/>
</dbReference>
<dbReference type="PANTHER" id="PTHR30627:SF1">
    <property type="entry name" value="PEPTIDOGLYCAN D,D-TRANSPEPTIDASE FTSI"/>
    <property type="match status" value="1"/>
</dbReference>
<evidence type="ECO:0000313" key="8">
    <source>
        <dbReference type="Proteomes" id="UP001434737"/>
    </source>
</evidence>
<dbReference type="InterPro" id="IPR001460">
    <property type="entry name" value="PCN-bd_Tpept"/>
</dbReference>
<evidence type="ECO:0000256" key="3">
    <source>
        <dbReference type="ARBA" id="ARBA00023136"/>
    </source>
</evidence>
<reference evidence="7 8" key="1">
    <citation type="submission" date="2024-02" db="EMBL/GenBank/DDBJ databases">
        <title>Genome and pathogenicity analysis of Helicobacter mastomyrinus isolated from mice.</title>
        <authorList>
            <person name="Zhu L."/>
        </authorList>
    </citation>
    <scope>NUCLEOTIDE SEQUENCE [LARGE SCALE GENOMIC DNA]</scope>
    <source>
        <strain evidence="7 8">Hm-17</strain>
    </source>
</reference>
<dbReference type="SUPFAM" id="SSF56519">
    <property type="entry name" value="Penicillin binding protein dimerisation domain"/>
    <property type="match status" value="1"/>
</dbReference>
<evidence type="ECO:0000313" key="7">
    <source>
        <dbReference type="EMBL" id="XAM17964.1"/>
    </source>
</evidence>
<evidence type="ECO:0000256" key="1">
    <source>
        <dbReference type="ARBA" id="ARBA00004370"/>
    </source>
</evidence>
<protein>
    <submittedName>
        <fullName evidence="7">Penicillin-binding protein 2</fullName>
    </submittedName>
</protein>
<dbReference type="InterPro" id="IPR012338">
    <property type="entry name" value="Beta-lactam/transpept-like"/>
</dbReference>
<keyword evidence="4" id="KW-1133">Transmembrane helix</keyword>
<comment type="subcellular location">
    <subcellularLocation>
        <location evidence="1">Membrane</location>
    </subcellularLocation>
</comment>
<feature type="transmembrane region" description="Helical" evidence="4">
    <location>
        <begin position="12"/>
        <end position="31"/>
    </location>
</feature>
<dbReference type="RefSeq" id="WP_343353482.1">
    <property type="nucleotide sequence ID" value="NZ_CP145316.1"/>
</dbReference>
<evidence type="ECO:0000256" key="4">
    <source>
        <dbReference type="SAM" id="Phobius"/>
    </source>
</evidence>
<dbReference type="Gene3D" id="3.40.710.10">
    <property type="entry name" value="DD-peptidase/beta-lactamase superfamily"/>
    <property type="match status" value="1"/>
</dbReference>
<keyword evidence="3 4" id="KW-0472">Membrane</keyword>
<dbReference type="InterPro" id="IPR036138">
    <property type="entry name" value="PBP_dimer_sf"/>
</dbReference>
<dbReference type="Proteomes" id="UP001434737">
    <property type="component" value="Chromosome"/>
</dbReference>